<accession>A0ABR4ILZ8</accession>
<evidence type="ECO:0000313" key="3">
    <source>
        <dbReference type="Proteomes" id="UP001610446"/>
    </source>
</evidence>
<reference evidence="2 3" key="1">
    <citation type="submission" date="2024-07" db="EMBL/GenBank/DDBJ databases">
        <title>Section-level genome sequencing and comparative genomics of Aspergillus sections Usti and Cavernicolus.</title>
        <authorList>
            <consortium name="Lawrence Berkeley National Laboratory"/>
            <person name="Nybo J.L."/>
            <person name="Vesth T.C."/>
            <person name="Theobald S."/>
            <person name="Frisvad J.C."/>
            <person name="Larsen T.O."/>
            <person name="Kjaerboelling I."/>
            <person name="Rothschild-Mancinelli K."/>
            <person name="Lyhne E.K."/>
            <person name="Kogle M.E."/>
            <person name="Barry K."/>
            <person name="Clum A."/>
            <person name="Na H."/>
            <person name="Ledsgaard L."/>
            <person name="Lin J."/>
            <person name="Lipzen A."/>
            <person name="Kuo A."/>
            <person name="Riley R."/>
            <person name="Mondo S."/>
            <person name="Labutti K."/>
            <person name="Haridas S."/>
            <person name="Pangalinan J."/>
            <person name="Salamov A.A."/>
            <person name="Simmons B.A."/>
            <person name="Magnuson J.K."/>
            <person name="Chen J."/>
            <person name="Drula E."/>
            <person name="Henrissat B."/>
            <person name="Wiebenga A."/>
            <person name="Lubbers R.J."/>
            <person name="Gomes A.C."/>
            <person name="Makela M.R."/>
            <person name="Stajich J."/>
            <person name="Grigoriev I.V."/>
            <person name="Mortensen U.H."/>
            <person name="De Vries R.P."/>
            <person name="Baker S.E."/>
            <person name="Andersen M.R."/>
        </authorList>
    </citation>
    <scope>NUCLEOTIDE SEQUENCE [LARGE SCALE GENOMIC DNA]</scope>
    <source>
        <strain evidence="2 3">CBS 123904</strain>
    </source>
</reference>
<evidence type="ECO:0000313" key="2">
    <source>
        <dbReference type="EMBL" id="KAL2828800.1"/>
    </source>
</evidence>
<keyword evidence="3" id="KW-1185">Reference proteome</keyword>
<sequence>MVSTRGFLSSILGAPDVLGQLAVVKLKQEVSSQEPNLRRYLGHQGVFIKCITAAHEHSSSSSPRAASGGAHVTTFAQPRRVPETPNKRAQIFSALKAIVRRRSAPRLNQQEDNTLSRVRARDAEQTTRPESQRTSSTILRGLSPLMRLKHMMSDKAIT</sequence>
<feature type="compositionally biased region" description="Low complexity" evidence="1">
    <location>
        <begin position="59"/>
        <end position="71"/>
    </location>
</feature>
<name>A0ABR4ILZ8_9EURO</name>
<feature type="region of interest" description="Disordered" evidence="1">
    <location>
        <begin position="103"/>
        <end position="142"/>
    </location>
</feature>
<evidence type="ECO:0000256" key="1">
    <source>
        <dbReference type="SAM" id="MobiDB-lite"/>
    </source>
</evidence>
<dbReference type="Proteomes" id="UP001610446">
    <property type="component" value="Unassembled WGS sequence"/>
</dbReference>
<dbReference type="EMBL" id="JBFXLU010000354">
    <property type="protein sequence ID" value="KAL2828800.1"/>
    <property type="molecule type" value="Genomic_DNA"/>
</dbReference>
<feature type="compositionally biased region" description="Basic and acidic residues" evidence="1">
    <location>
        <begin position="119"/>
        <end position="131"/>
    </location>
</feature>
<protein>
    <submittedName>
        <fullName evidence="2">Uncharacterized protein</fullName>
    </submittedName>
</protein>
<comment type="caution">
    <text evidence="2">The sequence shown here is derived from an EMBL/GenBank/DDBJ whole genome shotgun (WGS) entry which is preliminary data.</text>
</comment>
<organism evidence="2 3">
    <name type="scientific">Aspergillus pseudoustus</name>
    <dbReference type="NCBI Taxonomy" id="1810923"/>
    <lineage>
        <taxon>Eukaryota</taxon>
        <taxon>Fungi</taxon>
        <taxon>Dikarya</taxon>
        <taxon>Ascomycota</taxon>
        <taxon>Pezizomycotina</taxon>
        <taxon>Eurotiomycetes</taxon>
        <taxon>Eurotiomycetidae</taxon>
        <taxon>Eurotiales</taxon>
        <taxon>Aspergillaceae</taxon>
        <taxon>Aspergillus</taxon>
        <taxon>Aspergillus subgen. Nidulantes</taxon>
    </lineage>
</organism>
<feature type="compositionally biased region" description="Polar residues" evidence="1">
    <location>
        <begin position="106"/>
        <end position="116"/>
    </location>
</feature>
<gene>
    <name evidence="2" type="ORF">BJY01DRAFT_228282</name>
</gene>
<feature type="region of interest" description="Disordered" evidence="1">
    <location>
        <begin position="58"/>
        <end position="86"/>
    </location>
</feature>
<proteinExistence type="predicted"/>